<dbReference type="Pfam" id="PF01105">
    <property type="entry name" value="EMP24_GP25L"/>
    <property type="match status" value="1"/>
</dbReference>
<keyword evidence="4" id="KW-1185">Reference proteome</keyword>
<organism evidence="5">
    <name type="scientific">Nippostrongylus brasiliensis</name>
    <name type="common">Rat hookworm</name>
    <dbReference type="NCBI Taxonomy" id="27835"/>
    <lineage>
        <taxon>Eukaryota</taxon>
        <taxon>Metazoa</taxon>
        <taxon>Ecdysozoa</taxon>
        <taxon>Nematoda</taxon>
        <taxon>Chromadorea</taxon>
        <taxon>Rhabditida</taxon>
        <taxon>Rhabditina</taxon>
        <taxon>Rhabditomorpha</taxon>
        <taxon>Strongyloidea</taxon>
        <taxon>Heligmosomidae</taxon>
        <taxon>Nippostrongylus</taxon>
    </lineage>
</organism>
<evidence type="ECO:0000259" key="2">
    <source>
        <dbReference type="Pfam" id="PF01105"/>
    </source>
</evidence>
<reference evidence="5" key="1">
    <citation type="submission" date="2017-02" db="UniProtKB">
        <authorList>
            <consortium name="WormBaseParasite"/>
        </authorList>
    </citation>
    <scope>IDENTIFICATION</scope>
</reference>
<feature type="signal peptide" evidence="1">
    <location>
        <begin position="1"/>
        <end position="24"/>
    </location>
</feature>
<evidence type="ECO:0000313" key="3">
    <source>
        <dbReference type="EMBL" id="VDL76552.1"/>
    </source>
</evidence>
<feature type="chain" id="PRO_5043125521" evidence="1">
    <location>
        <begin position="25"/>
        <end position="267"/>
    </location>
</feature>
<proteinExistence type="predicted"/>
<keyword evidence="1" id="KW-0732">Signal</keyword>
<dbReference type="Proteomes" id="UP000271162">
    <property type="component" value="Unassembled WGS sequence"/>
</dbReference>
<feature type="domain" description="GOLD" evidence="2">
    <location>
        <begin position="45"/>
        <end position="133"/>
    </location>
</feature>
<name>A0A0N4Y9I3_NIPBR</name>
<dbReference type="EMBL" id="UYSL01020900">
    <property type="protein sequence ID" value="VDL76552.1"/>
    <property type="molecule type" value="Genomic_DNA"/>
</dbReference>
<evidence type="ECO:0000256" key="1">
    <source>
        <dbReference type="SAM" id="SignalP"/>
    </source>
</evidence>
<reference evidence="3 4" key="2">
    <citation type="submission" date="2018-11" db="EMBL/GenBank/DDBJ databases">
        <authorList>
            <consortium name="Pathogen Informatics"/>
        </authorList>
    </citation>
    <scope>NUCLEOTIDE SEQUENCE [LARGE SCALE GENOMIC DNA]</scope>
</reference>
<evidence type="ECO:0000313" key="5">
    <source>
        <dbReference type="WBParaSite" id="NBR_0001296201-mRNA-1"/>
    </source>
</evidence>
<accession>A0A0N4Y9I3</accession>
<sequence length="267" mass="30024">MPKLPRLLLLLAVCSSGKVYDVIGDDDEVKIDLTTFLDDYMSEIDRLLVEVKDPLERVVNGLYAQNGALSFGYTANMTGDYKFCFHARKRVRIRINFRAYNKEDRKKKWEETAAKMQLNASISGTLENITNNMYLARIFMTLNSKLTPAPIIDGSNDVIISLKMDVDSNSCFYQTLKEQMSFYFYLDPSTSASVVGSVEAPDSSHFGTVIANGTVAYIMRDVTMSGVLPRRIAAGNKFRLCHEICDRILLHDCGRGFLPSDDYSSNV</sequence>
<dbReference type="WBParaSite" id="NBR_0001296201-mRNA-1">
    <property type="protein sequence ID" value="NBR_0001296201-mRNA-1"/>
    <property type="gene ID" value="NBR_0001296201"/>
</dbReference>
<protein>
    <submittedName>
        <fullName evidence="5">GOLD domain-containing protein</fullName>
    </submittedName>
</protein>
<dbReference type="AlphaFoldDB" id="A0A0N4Y9I3"/>
<evidence type="ECO:0000313" key="4">
    <source>
        <dbReference type="Proteomes" id="UP000271162"/>
    </source>
</evidence>
<gene>
    <name evidence="3" type="ORF">NBR_LOCUS12963</name>
</gene>
<dbReference type="InterPro" id="IPR009038">
    <property type="entry name" value="GOLD_dom"/>
</dbReference>